<accession>A0A1L9MUZ9</accession>
<name>A0A1L9MUZ9_ASPTC</name>
<evidence type="ECO:0000256" key="1">
    <source>
        <dbReference type="SAM" id="MobiDB-lite"/>
    </source>
</evidence>
<evidence type="ECO:0000313" key="2">
    <source>
        <dbReference type="EMBL" id="OJI80858.1"/>
    </source>
</evidence>
<reference evidence="3" key="1">
    <citation type="journal article" date="2017" name="Genome Biol.">
        <title>Comparative genomics reveals high biological diversity and specific adaptations in the industrially and medically important fungal genus Aspergillus.</title>
        <authorList>
            <person name="de Vries R.P."/>
            <person name="Riley R."/>
            <person name="Wiebenga A."/>
            <person name="Aguilar-Osorio G."/>
            <person name="Amillis S."/>
            <person name="Uchima C.A."/>
            <person name="Anderluh G."/>
            <person name="Asadollahi M."/>
            <person name="Askin M."/>
            <person name="Barry K."/>
            <person name="Battaglia E."/>
            <person name="Bayram O."/>
            <person name="Benocci T."/>
            <person name="Braus-Stromeyer S.A."/>
            <person name="Caldana C."/>
            <person name="Canovas D."/>
            <person name="Cerqueira G.C."/>
            <person name="Chen F."/>
            <person name="Chen W."/>
            <person name="Choi C."/>
            <person name="Clum A."/>
            <person name="Dos Santos R.A."/>
            <person name="Damasio A.R."/>
            <person name="Diallinas G."/>
            <person name="Emri T."/>
            <person name="Fekete E."/>
            <person name="Flipphi M."/>
            <person name="Freyberg S."/>
            <person name="Gallo A."/>
            <person name="Gournas C."/>
            <person name="Habgood R."/>
            <person name="Hainaut M."/>
            <person name="Harispe M.L."/>
            <person name="Henrissat B."/>
            <person name="Hilden K.S."/>
            <person name="Hope R."/>
            <person name="Hossain A."/>
            <person name="Karabika E."/>
            <person name="Karaffa L."/>
            <person name="Karanyi Z."/>
            <person name="Krasevec N."/>
            <person name="Kuo A."/>
            <person name="Kusch H."/>
            <person name="LaButti K."/>
            <person name="Lagendijk E.L."/>
            <person name="Lapidus A."/>
            <person name="Levasseur A."/>
            <person name="Lindquist E."/>
            <person name="Lipzen A."/>
            <person name="Logrieco A.F."/>
            <person name="MacCabe A."/>
            <person name="Maekelae M.R."/>
            <person name="Malavazi I."/>
            <person name="Melin P."/>
            <person name="Meyer V."/>
            <person name="Mielnichuk N."/>
            <person name="Miskei M."/>
            <person name="Molnar A.P."/>
            <person name="Mule G."/>
            <person name="Ngan C.Y."/>
            <person name="Orejas M."/>
            <person name="Orosz E."/>
            <person name="Ouedraogo J.P."/>
            <person name="Overkamp K.M."/>
            <person name="Park H.-S."/>
            <person name="Perrone G."/>
            <person name="Piumi F."/>
            <person name="Punt P.J."/>
            <person name="Ram A.F."/>
            <person name="Ramon A."/>
            <person name="Rauscher S."/>
            <person name="Record E."/>
            <person name="Riano-Pachon D.M."/>
            <person name="Robert V."/>
            <person name="Roehrig J."/>
            <person name="Ruller R."/>
            <person name="Salamov A."/>
            <person name="Salih N.S."/>
            <person name="Samson R.A."/>
            <person name="Sandor E."/>
            <person name="Sanguinetti M."/>
            <person name="Schuetze T."/>
            <person name="Sepcic K."/>
            <person name="Shelest E."/>
            <person name="Sherlock G."/>
            <person name="Sophianopoulou V."/>
            <person name="Squina F.M."/>
            <person name="Sun H."/>
            <person name="Susca A."/>
            <person name="Todd R.B."/>
            <person name="Tsang A."/>
            <person name="Unkles S.E."/>
            <person name="van de Wiele N."/>
            <person name="van Rossen-Uffink D."/>
            <person name="Oliveira J.V."/>
            <person name="Vesth T.C."/>
            <person name="Visser J."/>
            <person name="Yu J.-H."/>
            <person name="Zhou M."/>
            <person name="Andersen M.R."/>
            <person name="Archer D.B."/>
            <person name="Baker S.E."/>
            <person name="Benoit I."/>
            <person name="Brakhage A.A."/>
            <person name="Braus G.H."/>
            <person name="Fischer R."/>
            <person name="Frisvad J.C."/>
            <person name="Goldman G.H."/>
            <person name="Houbraken J."/>
            <person name="Oakley B."/>
            <person name="Pocsi I."/>
            <person name="Scazzocchio C."/>
            <person name="Seiboth B."/>
            <person name="vanKuyk P.A."/>
            <person name="Wortman J."/>
            <person name="Dyer P.S."/>
            <person name="Grigoriev I.V."/>
        </authorList>
    </citation>
    <scope>NUCLEOTIDE SEQUENCE [LARGE SCALE GENOMIC DNA]</scope>
    <source>
        <strain evidence="3">CBS 134.48</strain>
    </source>
</reference>
<feature type="region of interest" description="Disordered" evidence="1">
    <location>
        <begin position="1"/>
        <end position="26"/>
    </location>
</feature>
<keyword evidence="3" id="KW-1185">Reference proteome</keyword>
<dbReference type="VEuPathDB" id="FungiDB:ASPTUDRAFT_46080"/>
<organism evidence="2 3">
    <name type="scientific">Aspergillus tubingensis (strain CBS 134.48)</name>
    <dbReference type="NCBI Taxonomy" id="767770"/>
    <lineage>
        <taxon>Eukaryota</taxon>
        <taxon>Fungi</taxon>
        <taxon>Dikarya</taxon>
        <taxon>Ascomycota</taxon>
        <taxon>Pezizomycotina</taxon>
        <taxon>Eurotiomycetes</taxon>
        <taxon>Eurotiomycetidae</taxon>
        <taxon>Eurotiales</taxon>
        <taxon>Aspergillaceae</taxon>
        <taxon>Aspergillus</taxon>
        <taxon>Aspergillus subgen. Circumdati</taxon>
    </lineage>
</organism>
<proteinExistence type="predicted"/>
<dbReference type="Proteomes" id="UP000184304">
    <property type="component" value="Unassembled WGS sequence"/>
</dbReference>
<feature type="compositionally biased region" description="Basic and acidic residues" evidence="1">
    <location>
        <begin position="1"/>
        <end position="10"/>
    </location>
</feature>
<dbReference type="EMBL" id="KV878206">
    <property type="protein sequence ID" value="OJI80858.1"/>
    <property type="molecule type" value="Genomic_DNA"/>
</dbReference>
<evidence type="ECO:0000313" key="3">
    <source>
        <dbReference type="Proteomes" id="UP000184304"/>
    </source>
</evidence>
<sequence>MILTKKEGDNNIRNPSRATRDGWYQGKTQADVDGSACRSGSFFLPFTSEETDENRANQLTFAPGGIWPVFDHSSSSSSRFFLISGPELP</sequence>
<dbReference type="AlphaFoldDB" id="A0A1L9MUZ9"/>
<gene>
    <name evidence="2" type="ORF">ASPTUDRAFT_46080</name>
</gene>
<protein>
    <submittedName>
        <fullName evidence="2">Uncharacterized protein</fullName>
    </submittedName>
</protein>